<dbReference type="OrthoDB" id="10021397at2759"/>
<dbReference type="Pfam" id="PF07690">
    <property type="entry name" value="MFS_1"/>
    <property type="match status" value="1"/>
</dbReference>
<comment type="similarity">
    <text evidence="2">Belongs to the major facilitator superfamily. TCR/Tet family.</text>
</comment>
<dbReference type="CDD" id="cd17502">
    <property type="entry name" value="MFS_Azr1_MDR_like"/>
    <property type="match status" value="1"/>
</dbReference>
<dbReference type="EMBL" id="JAPEUY010000008">
    <property type="protein sequence ID" value="KAJ4370720.1"/>
    <property type="molecule type" value="Genomic_DNA"/>
</dbReference>
<feature type="transmembrane region" description="Helical" evidence="10">
    <location>
        <begin position="241"/>
        <end position="264"/>
    </location>
</feature>
<dbReference type="FunFam" id="1.20.1250.20:FF:000196">
    <property type="entry name" value="MFS toxin efflux pump (AflT)"/>
    <property type="match status" value="1"/>
</dbReference>
<evidence type="ECO:0000256" key="5">
    <source>
        <dbReference type="ARBA" id="ARBA00022692"/>
    </source>
</evidence>
<dbReference type="PANTHER" id="PTHR23501">
    <property type="entry name" value="MAJOR FACILITATOR SUPERFAMILY"/>
    <property type="match status" value="1"/>
</dbReference>
<comment type="subcellular location">
    <subcellularLocation>
        <location evidence="1">Cell membrane</location>
        <topology evidence="1">Multi-pass membrane protein</topology>
    </subcellularLocation>
</comment>
<keyword evidence="7 10" id="KW-0472">Membrane</keyword>
<feature type="region of interest" description="Disordered" evidence="9">
    <location>
        <begin position="1"/>
        <end position="31"/>
    </location>
</feature>
<feature type="transmembrane region" description="Helical" evidence="10">
    <location>
        <begin position="284"/>
        <end position="305"/>
    </location>
</feature>
<keyword evidence="4" id="KW-1003">Cell membrane</keyword>
<dbReference type="InterPro" id="IPR011701">
    <property type="entry name" value="MFS"/>
</dbReference>
<dbReference type="PROSITE" id="PS50850">
    <property type="entry name" value="MFS"/>
    <property type="match status" value="1"/>
</dbReference>
<evidence type="ECO:0000256" key="2">
    <source>
        <dbReference type="ARBA" id="ARBA00007520"/>
    </source>
</evidence>
<feature type="domain" description="Major facilitator superfamily (MFS) profile" evidence="11">
    <location>
        <begin position="91"/>
        <end position="579"/>
    </location>
</feature>
<dbReference type="PRINTS" id="PR01036">
    <property type="entry name" value="TCRTETB"/>
</dbReference>
<dbReference type="InterPro" id="IPR020846">
    <property type="entry name" value="MFS_dom"/>
</dbReference>
<feature type="transmembrane region" description="Helical" evidence="10">
    <location>
        <begin position="481"/>
        <end position="500"/>
    </location>
</feature>
<feature type="transmembrane region" description="Helical" evidence="10">
    <location>
        <begin position="156"/>
        <end position="175"/>
    </location>
</feature>
<gene>
    <name evidence="12" type="primary">MFS1</name>
    <name evidence="12" type="ORF">N0V83_005241</name>
</gene>
<feature type="transmembrane region" description="Helical" evidence="10">
    <location>
        <begin position="214"/>
        <end position="235"/>
    </location>
</feature>
<keyword evidence="13" id="KW-1185">Reference proteome</keyword>
<keyword evidence="8" id="KW-0325">Glycoprotein</keyword>
<evidence type="ECO:0000313" key="13">
    <source>
        <dbReference type="Proteomes" id="UP001140560"/>
    </source>
</evidence>
<dbReference type="GO" id="GO:0005886">
    <property type="term" value="C:plasma membrane"/>
    <property type="evidence" value="ECO:0007669"/>
    <property type="project" value="UniProtKB-SubCell"/>
</dbReference>
<proteinExistence type="inferred from homology"/>
<dbReference type="FunFam" id="1.20.1250.20:FF:000489">
    <property type="entry name" value="MFS general substrate transporter"/>
    <property type="match status" value="1"/>
</dbReference>
<keyword evidence="3" id="KW-0813">Transport</keyword>
<feature type="transmembrane region" description="Helical" evidence="10">
    <location>
        <begin position="126"/>
        <end position="144"/>
    </location>
</feature>
<evidence type="ECO:0000256" key="6">
    <source>
        <dbReference type="ARBA" id="ARBA00022989"/>
    </source>
</evidence>
<evidence type="ECO:0000256" key="3">
    <source>
        <dbReference type="ARBA" id="ARBA00022448"/>
    </source>
</evidence>
<feature type="transmembrane region" description="Helical" evidence="10">
    <location>
        <begin position="181"/>
        <end position="202"/>
    </location>
</feature>
<keyword evidence="5 10" id="KW-0812">Transmembrane</keyword>
<sequence>MSETNKELRPVSMADSEKTAIQSHEPSMLGEKGVVEGVLPSTAAAVEASDPAVIDEKAAAKETSVRNSTASVEEGEEDDFEYPKKGPLAAITAALCLSVFCMALDNTIIATAIPRITDQFKALNDVGWYGSSYLLTTCATQLIYGKFYTFYSIKWVYLTALFIFEIGSLICGVAPNSTALIIGRAVAGIGAAGIFSGAILIIANTVPLRQRPTYMGLVGGMYGIASVAGPLMGGAFTDHLTWRWCFYINLPFGALTAAFIIPFFKINRRGKKTEATWKQQIQKFDLPGTFFFLPCVICLLLALQWGGSKYAWGSGRIIALLVITGLLAIAFVVVQWWKQEDATVPPRVFMNRNVWGSAWFGAMLGAAFFVMVYYIPIWFQAIKGVSATKSGIMNLPAILGLVIVSMAVGGAVTALGYYTPFMLTSSVLMAIGAGLLSTFKTDTNSPRWIGYQFIFGAGVGAGMQQTLIAVQTALPAEDVPVGTAMMMFAQTLGGALFISVGQNVFTNQLIKHLGAVVPDLDPSIVLVTGATELKNAIPAQYLEGVITAYNLALTNVFYVSVATATASIAGAAFVQWKSMKGKQITMAAA</sequence>
<feature type="transmembrane region" description="Helical" evidence="10">
    <location>
        <begin position="415"/>
        <end position="436"/>
    </location>
</feature>
<evidence type="ECO:0000256" key="7">
    <source>
        <dbReference type="ARBA" id="ARBA00023136"/>
    </source>
</evidence>
<dbReference type="GO" id="GO:0022857">
    <property type="term" value="F:transmembrane transporter activity"/>
    <property type="evidence" value="ECO:0007669"/>
    <property type="project" value="InterPro"/>
</dbReference>
<dbReference type="SUPFAM" id="SSF103473">
    <property type="entry name" value="MFS general substrate transporter"/>
    <property type="match status" value="1"/>
</dbReference>
<evidence type="ECO:0000256" key="4">
    <source>
        <dbReference type="ARBA" id="ARBA00022475"/>
    </source>
</evidence>
<dbReference type="AlphaFoldDB" id="A0A9W8Y8T9"/>
<evidence type="ECO:0000259" key="11">
    <source>
        <dbReference type="PROSITE" id="PS50850"/>
    </source>
</evidence>
<dbReference type="FunFam" id="1.20.1720.10:FF:000012">
    <property type="entry name" value="MFS toxin efflux pump (AflT)"/>
    <property type="match status" value="1"/>
</dbReference>
<feature type="transmembrane region" description="Helical" evidence="10">
    <location>
        <begin position="391"/>
        <end position="408"/>
    </location>
</feature>
<evidence type="ECO:0000256" key="9">
    <source>
        <dbReference type="SAM" id="MobiDB-lite"/>
    </source>
</evidence>
<evidence type="ECO:0000256" key="10">
    <source>
        <dbReference type="SAM" id="Phobius"/>
    </source>
</evidence>
<reference evidence="12" key="1">
    <citation type="submission" date="2022-10" db="EMBL/GenBank/DDBJ databases">
        <title>Tapping the CABI collections for fungal endophytes: first genome assemblies for Collariella, Neodidymelliopsis, Ascochyta clinopodiicola, Didymella pomorum, Didymosphaeria variabile, Neocosmospora piperis and Neocucurbitaria cava.</title>
        <authorList>
            <person name="Hill R."/>
        </authorList>
    </citation>
    <scope>NUCLEOTIDE SEQUENCE</scope>
    <source>
        <strain evidence="12">IMI 356814</strain>
    </source>
</reference>
<dbReference type="Gene3D" id="1.20.1250.20">
    <property type="entry name" value="MFS general substrate transporter like domains"/>
    <property type="match status" value="1"/>
</dbReference>
<feature type="transmembrane region" description="Helical" evidence="10">
    <location>
        <begin position="317"/>
        <end position="337"/>
    </location>
</feature>
<protein>
    <submittedName>
        <fullName evidence="12">MFS sugar transporter</fullName>
    </submittedName>
</protein>
<keyword evidence="6 10" id="KW-1133">Transmembrane helix</keyword>
<feature type="transmembrane region" description="Helical" evidence="10">
    <location>
        <begin position="358"/>
        <end position="379"/>
    </location>
</feature>
<name>A0A9W8Y8T9_9PLEO</name>
<evidence type="ECO:0000313" key="12">
    <source>
        <dbReference type="EMBL" id="KAJ4370720.1"/>
    </source>
</evidence>
<feature type="transmembrane region" description="Helical" evidence="10">
    <location>
        <begin position="448"/>
        <end position="469"/>
    </location>
</feature>
<feature type="transmembrane region" description="Helical" evidence="10">
    <location>
        <begin position="556"/>
        <end position="576"/>
    </location>
</feature>
<dbReference type="InterPro" id="IPR036259">
    <property type="entry name" value="MFS_trans_sf"/>
</dbReference>
<dbReference type="Gene3D" id="1.20.1720.10">
    <property type="entry name" value="Multidrug resistance protein D"/>
    <property type="match status" value="1"/>
</dbReference>
<comment type="caution">
    <text evidence="12">The sequence shown here is derived from an EMBL/GenBank/DDBJ whole genome shotgun (WGS) entry which is preliminary data.</text>
</comment>
<accession>A0A9W8Y8T9</accession>
<keyword evidence="12" id="KW-0762">Sugar transport</keyword>
<feature type="transmembrane region" description="Helical" evidence="10">
    <location>
        <begin position="88"/>
        <end position="114"/>
    </location>
</feature>
<dbReference type="PANTHER" id="PTHR23501:SF199">
    <property type="entry name" value="MFS EFFLUX TRANSPORTER INPD-RELATED"/>
    <property type="match status" value="1"/>
</dbReference>
<evidence type="ECO:0000256" key="1">
    <source>
        <dbReference type="ARBA" id="ARBA00004651"/>
    </source>
</evidence>
<dbReference type="Proteomes" id="UP001140560">
    <property type="component" value="Unassembled WGS sequence"/>
</dbReference>
<evidence type="ECO:0000256" key="8">
    <source>
        <dbReference type="ARBA" id="ARBA00023180"/>
    </source>
</evidence>
<organism evidence="12 13">
    <name type="scientific">Neocucurbitaria cava</name>
    <dbReference type="NCBI Taxonomy" id="798079"/>
    <lineage>
        <taxon>Eukaryota</taxon>
        <taxon>Fungi</taxon>
        <taxon>Dikarya</taxon>
        <taxon>Ascomycota</taxon>
        <taxon>Pezizomycotina</taxon>
        <taxon>Dothideomycetes</taxon>
        <taxon>Pleosporomycetidae</taxon>
        <taxon>Pleosporales</taxon>
        <taxon>Pleosporineae</taxon>
        <taxon>Cucurbitariaceae</taxon>
        <taxon>Neocucurbitaria</taxon>
    </lineage>
</organism>